<dbReference type="AlphaFoldDB" id="A0AAN9I5G1"/>
<protein>
    <submittedName>
        <fullName evidence="1">Uncharacterized protein</fullName>
    </submittedName>
</protein>
<dbReference type="EMBL" id="JAYWIO010000004">
    <property type="protein sequence ID" value="KAK7268178.1"/>
    <property type="molecule type" value="Genomic_DNA"/>
</dbReference>
<organism evidence="1 2">
    <name type="scientific">Crotalaria pallida</name>
    <name type="common">Smooth rattlebox</name>
    <name type="synonym">Crotalaria striata</name>
    <dbReference type="NCBI Taxonomy" id="3830"/>
    <lineage>
        <taxon>Eukaryota</taxon>
        <taxon>Viridiplantae</taxon>
        <taxon>Streptophyta</taxon>
        <taxon>Embryophyta</taxon>
        <taxon>Tracheophyta</taxon>
        <taxon>Spermatophyta</taxon>
        <taxon>Magnoliopsida</taxon>
        <taxon>eudicotyledons</taxon>
        <taxon>Gunneridae</taxon>
        <taxon>Pentapetalae</taxon>
        <taxon>rosids</taxon>
        <taxon>fabids</taxon>
        <taxon>Fabales</taxon>
        <taxon>Fabaceae</taxon>
        <taxon>Papilionoideae</taxon>
        <taxon>50 kb inversion clade</taxon>
        <taxon>genistoids sensu lato</taxon>
        <taxon>core genistoids</taxon>
        <taxon>Crotalarieae</taxon>
        <taxon>Crotalaria</taxon>
    </lineage>
</organism>
<proteinExistence type="predicted"/>
<keyword evidence="2" id="KW-1185">Reference proteome</keyword>
<comment type="caution">
    <text evidence="1">The sequence shown here is derived from an EMBL/GenBank/DDBJ whole genome shotgun (WGS) entry which is preliminary data.</text>
</comment>
<accession>A0AAN9I5G1</accession>
<gene>
    <name evidence="1" type="ORF">RIF29_20869</name>
</gene>
<evidence type="ECO:0000313" key="1">
    <source>
        <dbReference type="EMBL" id="KAK7268178.1"/>
    </source>
</evidence>
<sequence>MNFGASNCESFIFHFYILLNLLSNISRWLLETEILATDGSGERIKREDKQHPDGVSNKQQTYYLQPLRSKCKKDLQKFTIVDTSMVHGMDQSKVRQLRSLTFQTVSSSSESEQDTSQNSEDLVEIACPAYPIEDQVALGNSSNSTKYSADKVNALFPHEVVILDSSPSTYIYKAFNATKEVENHAYHSDLYNDMRKQKSRACDHGEFGHRTGSTSMNRNFNLNEPISQPLASKSIPHVNNEGRATENQMVGKMSGGNSNATMLIDLNFPEVSRMRVIRSG</sequence>
<dbReference type="Proteomes" id="UP001372338">
    <property type="component" value="Unassembled WGS sequence"/>
</dbReference>
<reference evidence="1 2" key="1">
    <citation type="submission" date="2024-01" db="EMBL/GenBank/DDBJ databases">
        <title>The genomes of 5 underutilized Papilionoideae crops provide insights into root nodulation and disease resistanc.</title>
        <authorList>
            <person name="Yuan L."/>
        </authorList>
    </citation>
    <scope>NUCLEOTIDE SEQUENCE [LARGE SCALE GENOMIC DNA]</scope>
    <source>
        <strain evidence="1">ZHUSHIDOU_FW_LH</strain>
        <tissue evidence="1">Leaf</tissue>
    </source>
</reference>
<name>A0AAN9I5G1_CROPI</name>
<evidence type="ECO:0000313" key="2">
    <source>
        <dbReference type="Proteomes" id="UP001372338"/>
    </source>
</evidence>